<sequence>GLKLWWKNVKFIQHPGYTNPTYKDEALIRERKLQCCPFSAQRGSNKDCLAGGSPRERWFKWTDAKWPWS</sequence>
<name>A0A392RJY2_9FABA</name>
<comment type="caution">
    <text evidence="1">The sequence shown here is derived from an EMBL/GenBank/DDBJ whole genome shotgun (WGS) entry which is preliminary data.</text>
</comment>
<dbReference type="AlphaFoldDB" id="A0A392RJY2"/>
<evidence type="ECO:0000313" key="1">
    <source>
        <dbReference type="EMBL" id="MCI36908.1"/>
    </source>
</evidence>
<reference evidence="1 2" key="1">
    <citation type="journal article" date="2018" name="Front. Plant Sci.">
        <title>Red Clover (Trifolium pratense) and Zigzag Clover (T. medium) - A Picture of Genomic Similarities and Differences.</title>
        <authorList>
            <person name="Dluhosova J."/>
            <person name="Istvanek J."/>
            <person name="Nedelnik J."/>
            <person name="Repkova J."/>
        </authorList>
    </citation>
    <scope>NUCLEOTIDE SEQUENCE [LARGE SCALE GENOMIC DNA]</scope>
    <source>
        <strain evidence="2">cv. 10/8</strain>
        <tissue evidence="1">Leaf</tissue>
    </source>
</reference>
<feature type="non-terminal residue" evidence="1">
    <location>
        <position position="1"/>
    </location>
</feature>
<keyword evidence="2" id="KW-1185">Reference proteome</keyword>
<evidence type="ECO:0000313" key="2">
    <source>
        <dbReference type="Proteomes" id="UP000265520"/>
    </source>
</evidence>
<proteinExistence type="predicted"/>
<dbReference type="EMBL" id="LXQA010238626">
    <property type="protein sequence ID" value="MCI36908.1"/>
    <property type="molecule type" value="Genomic_DNA"/>
</dbReference>
<dbReference type="Proteomes" id="UP000265520">
    <property type="component" value="Unassembled WGS sequence"/>
</dbReference>
<protein>
    <submittedName>
        <fullName evidence="1">Uncharacterized protein</fullName>
    </submittedName>
</protein>
<organism evidence="1 2">
    <name type="scientific">Trifolium medium</name>
    <dbReference type="NCBI Taxonomy" id="97028"/>
    <lineage>
        <taxon>Eukaryota</taxon>
        <taxon>Viridiplantae</taxon>
        <taxon>Streptophyta</taxon>
        <taxon>Embryophyta</taxon>
        <taxon>Tracheophyta</taxon>
        <taxon>Spermatophyta</taxon>
        <taxon>Magnoliopsida</taxon>
        <taxon>eudicotyledons</taxon>
        <taxon>Gunneridae</taxon>
        <taxon>Pentapetalae</taxon>
        <taxon>rosids</taxon>
        <taxon>fabids</taxon>
        <taxon>Fabales</taxon>
        <taxon>Fabaceae</taxon>
        <taxon>Papilionoideae</taxon>
        <taxon>50 kb inversion clade</taxon>
        <taxon>NPAAA clade</taxon>
        <taxon>Hologalegina</taxon>
        <taxon>IRL clade</taxon>
        <taxon>Trifolieae</taxon>
        <taxon>Trifolium</taxon>
    </lineage>
</organism>
<accession>A0A392RJY2</accession>